<comment type="caution">
    <text evidence="6">The sequence shown here is derived from an EMBL/GenBank/DDBJ whole genome shotgun (WGS) entry which is preliminary data.</text>
</comment>
<comment type="catalytic activity">
    <reaction evidence="2">
        <text>L-threonyl-[protein] + ATP = O-phospho-L-threonyl-[protein] + ADP + H(+)</text>
        <dbReference type="Rhea" id="RHEA:46608"/>
        <dbReference type="Rhea" id="RHEA-COMP:11060"/>
        <dbReference type="Rhea" id="RHEA-COMP:11605"/>
        <dbReference type="ChEBI" id="CHEBI:15378"/>
        <dbReference type="ChEBI" id="CHEBI:30013"/>
        <dbReference type="ChEBI" id="CHEBI:30616"/>
        <dbReference type="ChEBI" id="CHEBI:61977"/>
        <dbReference type="ChEBI" id="CHEBI:456216"/>
        <dbReference type="EC" id="2.7.11.1"/>
    </reaction>
</comment>
<name>A0A2S4KQJ8_9HYPO</name>
<evidence type="ECO:0000313" key="6">
    <source>
        <dbReference type="EMBL" id="POR32435.1"/>
    </source>
</evidence>
<dbReference type="GO" id="GO:0004674">
    <property type="term" value="F:protein serine/threonine kinase activity"/>
    <property type="evidence" value="ECO:0007669"/>
    <property type="project" value="UniProtKB-EC"/>
</dbReference>
<gene>
    <name evidence="6" type="ORF">TPAR_07370</name>
</gene>
<dbReference type="Proteomes" id="UP000237481">
    <property type="component" value="Unassembled WGS sequence"/>
</dbReference>
<dbReference type="EMBL" id="PKSG01000851">
    <property type="protein sequence ID" value="POR32435.1"/>
    <property type="molecule type" value="Genomic_DNA"/>
</dbReference>
<dbReference type="AlphaFoldDB" id="A0A2S4KQJ8"/>
<accession>A0A2S4KQJ8</accession>
<evidence type="ECO:0000256" key="1">
    <source>
        <dbReference type="ARBA" id="ARBA00012513"/>
    </source>
</evidence>
<dbReference type="PANTHER" id="PTHR37171:SF1">
    <property type="entry name" value="SERINE_THREONINE-PROTEIN KINASE YRZF-RELATED"/>
    <property type="match status" value="1"/>
</dbReference>
<proteinExistence type="predicted"/>
<evidence type="ECO:0000256" key="2">
    <source>
        <dbReference type="ARBA" id="ARBA00047899"/>
    </source>
</evidence>
<evidence type="ECO:0000256" key="4">
    <source>
        <dbReference type="SAM" id="Coils"/>
    </source>
</evidence>
<dbReference type="PANTHER" id="PTHR37171">
    <property type="entry name" value="SERINE/THREONINE-PROTEIN KINASE YRZF-RELATED"/>
    <property type="match status" value="1"/>
</dbReference>
<evidence type="ECO:0000256" key="5">
    <source>
        <dbReference type="SAM" id="MobiDB-lite"/>
    </source>
</evidence>
<dbReference type="Gene3D" id="1.10.510.10">
    <property type="entry name" value="Transferase(Phosphotransferase) domain 1"/>
    <property type="match status" value="1"/>
</dbReference>
<dbReference type="InterPro" id="IPR052396">
    <property type="entry name" value="Meiotic_Drive_Suppr_Kinase"/>
</dbReference>
<keyword evidence="4" id="KW-0175">Coiled coil</keyword>
<reference evidence="6 7" key="1">
    <citation type="submission" date="2018-01" db="EMBL/GenBank/DDBJ databases">
        <title>Harnessing the power of phylogenomics to disentangle the directionality and signatures of interkingdom host jumping in the parasitic fungal genus Tolypocladium.</title>
        <authorList>
            <person name="Quandt C.A."/>
            <person name="Patterson W."/>
            <person name="Spatafora J.W."/>
        </authorList>
    </citation>
    <scope>NUCLEOTIDE SEQUENCE [LARGE SCALE GENOMIC DNA]</scope>
    <source>
        <strain evidence="6 7">NRBC 100945</strain>
    </source>
</reference>
<dbReference type="PROSITE" id="PS00109">
    <property type="entry name" value="PROTEIN_KINASE_TYR"/>
    <property type="match status" value="1"/>
</dbReference>
<keyword evidence="7" id="KW-1185">Reference proteome</keyword>
<feature type="coiled-coil region" evidence="4">
    <location>
        <begin position="5"/>
        <end position="32"/>
    </location>
</feature>
<sequence length="750" mass="85329">MDARVRELEKRLRDAELRAEEAERQRQQEAQRTQPTTLHEYIEACHNLVSTHFLVERDRRLTSKGTITNPQDKLCPTYLKPWSDFLELQKQALGAVFSVFPTESRLFEDRHFLAVTGKRISKRPIADEKMLEHFLHNAIEDPVKSILDQMKELDEVKRTFAIGDGVIFENHPHALSETADEVVAERQTPSSPPRTPPHGGGGDSNQIRPDQICVYLSDTQRRIMIFVCEYKAPHKLTAPHLRAGLRPMNIYKDVVNRKTIPTSVDPEALFQYRADRLTAAAITQTRHYMVVGGLEYGLLTTGEAIVFLKIDWQEPQTLYYHLAEPGSEVLAHLDDIHSCAAVGQYLAFILMALGPPGQRREHGQEERQQVIKESKKWAQDFESTVQSIPVTERSPPPGSSAYEPTTYGSINRTPYMLRATGRRLFAPDHPDERPSRRDPSESSDDSPPSGLPDTPSPAEKRPRQVQATRRSERVRAQQQRGGEQSRQYCTQKCLLGLVNGRELDQECPNVTSHRRKKDSARHPVTHTKWLQLLYEQLERSLDDGIQRLDEGGARGVLFQVTLMAYGYTFVSKGTVSAFIRDLRHEAAVYERLRPVQGVAVPVFLGSIDLRDMRKVYYYDHRVYIVHLTFLSWGGLSAVRAAKMPLAAEVERALRSIHGQWVVHGDVREANVLVNPETQTIMIIDFERALLLQRPRDPLAPQVPNKRAWMQETPDTKKATDRLYGTNGVGGFQRDIMFAKGAFPERHSTRG</sequence>
<dbReference type="EC" id="2.7.11.1" evidence="1"/>
<feature type="compositionally biased region" description="Basic and acidic residues" evidence="5">
    <location>
        <begin position="425"/>
        <end position="440"/>
    </location>
</feature>
<dbReference type="InterPro" id="IPR011009">
    <property type="entry name" value="Kinase-like_dom_sf"/>
</dbReference>
<evidence type="ECO:0000313" key="7">
    <source>
        <dbReference type="Proteomes" id="UP000237481"/>
    </source>
</evidence>
<organism evidence="6 7">
    <name type="scientific">Tolypocladium paradoxum</name>
    <dbReference type="NCBI Taxonomy" id="94208"/>
    <lineage>
        <taxon>Eukaryota</taxon>
        <taxon>Fungi</taxon>
        <taxon>Dikarya</taxon>
        <taxon>Ascomycota</taxon>
        <taxon>Pezizomycotina</taxon>
        <taxon>Sordariomycetes</taxon>
        <taxon>Hypocreomycetidae</taxon>
        <taxon>Hypocreales</taxon>
        <taxon>Ophiocordycipitaceae</taxon>
        <taxon>Tolypocladium</taxon>
    </lineage>
</organism>
<feature type="compositionally biased region" description="Polar residues" evidence="5">
    <location>
        <begin position="476"/>
        <end position="486"/>
    </location>
</feature>
<protein>
    <recommendedName>
        <fullName evidence="1">non-specific serine/threonine protein kinase</fullName>
        <ecNumber evidence="1">2.7.11.1</ecNumber>
    </recommendedName>
</protein>
<dbReference type="STRING" id="94208.A0A2S4KQJ8"/>
<feature type="compositionally biased region" description="Polar residues" evidence="5">
    <location>
        <begin position="402"/>
        <end position="412"/>
    </location>
</feature>
<dbReference type="SUPFAM" id="SSF56112">
    <property type="entry name" value="Protein kinase-like (PK-like)"/>
    <property type="match status" value="1"/>
</dbReference>
<feature type="compositionally biased region" description="Low complexity" evidence="5">
    <location>
        <begin position="445"/>
        <end position="457"/>
    </location>
</feature>
<dbReference type="OrthoDB" id="8905873at2759"/>
<feature type="region of interest" description="Disordered" evidence="5">
    <location>
        <begin position="178"/>
        <end position="207"/>
    </location>
</feature>
<dbReference type="InterPro" id="IPR008266">
    <property type="entry name" value="Tyr_kinase_AS"/>
</dbReference>
<comment type="catalytic activity">
    <reaction evidence="3">
        <text>L-seryl-[protein] + ATP = O-phospho-L-seryl-[protein] + ADP + H(+)</text>
        <dbReference type="Rhea" id="RHEA:17989"/>
        <dbReference type="Rhea" id="RHEA-COMP:9863"/>
        <dbReference type="Rhea" id="RHEA-COMP:11604"/>
        <dbReference type="ChEBI" id="CHEBI:15378"/>
        <dbReference type="ChEBI" id="CHEBI:29999"/>
        <dbReference type="ChEBI" id="CHEBI:30616"/>
        <dbReference type="ChEBI" id="CHEBI:83421"/>
        <dbReference type="ChEBI" id="CHEBI:456216"/>
        <dbReference type="EC" id="2.7.11.1"/>
    </reaction>
</comment>
<feature type="region of interest" description="Disordered" evidence="5">
    <location>
        <begin position="382"/>
        <end position="486"/>
    </location>
</feature>
<evidence type="ECO:0000256" key="3">
    <source>
        <dbReference type="ARBA" id="ARBA00048679"/>
    </source>
</evidence>